<feature type="compositionally biased region" description="Basic and acidic residues" evidence="1">
    <location>
        <begin position="399"/>
        <end position="429"/>
    </location>
</feature>
<evidence type="ECO:0000256" key="1">
    <source>
        <dbReference type="SAM" id="MobiDB-lite"/>
    </source>
</evidence>
<reference evidence="3" key="2">
    <citation type="submission" date="2023-05" db="EMBL/GenBank/DDBJ databases">
        <authorList>
            <consortium name="Lawrence Berkeley National Laboratory"/>
            <person name="Steindorff A."/>
            <person name="Hensen N."/>
            <person name="Bonometti L."/>
            <person name="Westerberg I."/>
            <person name="Brannstrom I.O."/>
            <person name="Guillou S."/>
            <person name="Cros-Aarteil S."/>
            <person name="Calhoun S."/>
            <person name="Haridas S."/>
            <person name="Kuo A."/>
            <person name="Mondo S."/>
            <person name="Pangilinan J."/>
            <person name="Riley R."/>
            <person name="Labutti K."/>
            <person name="Andreopoulos B."/>
            <person name="Lipzen A."/>
            <person name="Chen C."/>
            <person name="Yanf M."/>
            <person name="Daum C."/>
            <person name="Ng V."/>
            <person name="Clum A."/>
            <person name="Ohm R."/>
            <person name="Martin F."/>
            <person name="Silar P."/>
            <person name="Natvig D."/>
            <person name="Lalanne C."/>
            <person name="Gautier V."/>
            <person name="Ament-Velasquez S.L."/>
            <person name="Kruys A."/>
            <person name="Hutchinson M.I."/>
            <person name="Powell A.J."/>
            <person name="Barry K."/>
            <person name="Miller A.N."/>
            <person name="Grigoriev I.V."/>
            <person name="Debuchy R."/>
            <person name="Gladieux P."/>
            <person name="Thoren M.H."/>
            <person name="Johannesson H."/>
        </authorList>
    </citation>
    <scope>NUCLEOTIDE SEQUENCE</scope>
    <source>
        <strain evidence="3">CBS 538.74</strain>
    </source>
</reference>
<evidence type="ECO:0000313" key="4">
    <source>
        <dbReference type="Proteomes" id="UP001302745"/>
    </source>
</evidence>
<dbReference type="PANTHER" id="PTHR37538">
    <property type="entry name" value="BTB DOMAIN-CONTAINING PROTEIN"/>
    <property type="match status" value="1"/>
</dbReference>
<feature type="region of interest" description="Disordered" evidence="1">
    <location>
        <begin position="252"/>
        <end position="344"/>
    </location>
</feature>
<feature type="region of interest" description="Disordered" evidence="1">
    <location>
        <begin position="655"/>
        <end position="701"/>
    </location>
</feature>
<keyword evidence="2" id="KW-0472">Membrane</keyword>
<feature type="compositionally biased region" description="Basic and acidic residues" evidence="1">
    <location>
        <begin position="561"/>
        <end position="572"/>
    </location>
</feature>
<organism evidence="3 4">
    <name type="scientific">Chaetomidium leptoderma</name>
    <dbReference type="NCBI Taxonomy" id="669021"/>
    <lineage>
        <taxon>Eukaryota</taxon>
        <taxon>Fungi</taxon>
        <taxon>Dikarya</taxon>
        <taxon>Ascomycota</taxon>
        <taxon>Pezizomycotina</taxon>
        <taxon>Sordariomycetes</taxon>
        <taxon>Sordariomycetidae</taxon>
        <taxon>Sordariales</taxon>
        <taxon>Chaetomiaceae</taxon>
        <taxon>Chaetomidium</taxon>
    </lineage>
</organism>
<keyword evidence="4" id="KW-1185">Reference proteome</keyword>
<feature type="transmembrane region" description="Helical" evidence="2">
    <location>
        <begin position="9"/>
        <end position="31"/>
    </location>
</feature>
<name>A0AAN6ZVM4_9PEZI</name>
<feature type="compositionally biased region" description="Polar residues" evidence="1">
    <location>
        <begin position="258"/>
        <end position="267"/>
    </location>
</feature>
<accession>A0AAN6ZVM4</accession>
<feature type="region of interest" description="Disordered" evidence="1">
    <location>
        <begin position="545"/>
        <end position="573"/>
    </location>
</feature>
<comment type="caution">
    <text evidence="3">The sequence shown here is derived from an EMBL/GenBank/DDBJ whole genome shotgun (WGS) entry which is preliminary data.</text>
</comment>
<dbReference type="AlphaFoldDB" id="A0AAN6ZVM4"/>
<keyword evidence="2" id="KW-0812">Transmembrane</keyword>
<feature type="compositionally biased region" description="Basic and acidic residues" evidence="1">
    <location>
        <begin position="657"/>
        <end position="691"/>
    </location>
</feature>
<feature type="compositionally biased region" description="Low complexity" evidence="1">
    <location>
        <begin position="844"/>
        <end position="859"/>
    </location>
</feature>
<gene>
    <name evidence="3" type="ORF">C8A00DRAFT_15137</name>
</gene>
<evidence type="ECO:0000256" key="2">
    <source>
        <dbReference type="SAM" id="Phobius"/>
    </source>
</evidence>
<feature type="compositionally biased region" description="Basic and acidic residues" evidence="1">
    <location>
        <begin position="787"/>
        <end position="804"/>
    </location>
</feature>
<keyword evidence="2" id="KW-1133">Transmembrane helix</keyword>
<dbReference type="EMBL" id="MU856934">
    <property type="protein sequence ID" value="KAK4153650.1"/>
    <property type="molecule type" value="Genomic_DNA"/>
</dbReference>
<feature type="region of interest" description="Disordered" evidence="1">
    <location>
        <begin position="384"/>
        <end position="438"/>
    </location>
</feature>
<sequence>MRYFRSLKVYIPVEAATLIGLTFVAATSYVYRSVMAKKKSSKSGVPKPASAVIDPRPETSPYGSPTCTIPFSSPLNVPLDILKRSPKLQAAYESRLPELPAIPGGVGHVLVHYLHTGTYESLKPTPTDTMSKQICELKTSIQAYAAARAYELPDLMRLAEAKIDKYGKGMPLPALLEVARDAYPTLTEGDAWFLDYLRARIRPHLKDAKSLMGSNLLDQISGILSPNRILLRTVLELFCERIAVALPEPVHPPAASAEPSTLASPITSPGTSRPVSPPPLPASPMSLLEMRSRSIPREEFAPPRKNPKATSWPLPDDMSEASWARSPSPDPVLPETAPPQFEAKPVREPAFAPTPFPELGPVILDVVPPPGPSIATRAVVVEPEARVAPEPEVELSAEPETKVEGKHEVKLQVEPETKVEAESEVKFPGEPEIELSAEPEIELSAESEIKLPAEPEVTLPAEPEITLPAEPEVKLPTEPEIQLPTEPEVTLPVEPEVTLPAEPAITLPAEPEVKLPVEPEVELPTESEVTLTAEPEILADAVEPEIKQEDEAISDPTPVAQRERKDSGKGIDLELLPNELESIPKLVPELETESSTQPQVRLRAVREADSGFWEGPDESGKERAPSFVELEPVAVPTSEPVHELESIAILKDIPGIDTRDFAGSDDADVKAETDDDKRAVSEPDVASKEADPVSLPAQDSVSEMTADILLKDALESNMEPESLPSSSAEEFADAATIVPEVTSVVDLPEDAQSKEVKALPETEKVEPFSKSIEEESLLTVQQAQEETVEHEAGAKPEPEPKAESSDAIQVPDDAQPAGTAETKAAQPSLEPGQEPAGKPEVQRATSDSAVDAAPSAVDAIEPSAVLSTQPAPEQEGAKTEADTADVQPCSAQVRQRSWKKRFLSLKYPVLFGRGM</sequence>
<proteinExistence type="predicted"/>
<protein>
    <submittedName>
        <fullName evidence="3">Uncharacterized protein</fullName>
    </submittedName>
</protein>
<feature type="compositionally biased region" description="Basic and acidic residues" evidence="1">
    <location>
        <begin position="290"/>
        <end position="302"/>
    </location>
</feature>
<dbReference type="PANTHER" id="PTHR37538:SF1">
    <property type="entry name" value="BTB DOMAIN-CONTAINING PROTEIN"/>
    <property type="match status" value="1"/>
</dbReference>
<reference evidence="3" key="1">
    <citation type="journal article" date="2023" name="Mol. Phylogenet. Evol.">
        <title>Genome-scale phylogeny and comparative genomics of the fungal order Sordariales.</title>
        <authorList>
            <person name="Hensen N."/>
            <person name="Bonometti L."/>
            <person name="Westerberg I."/>
            <person name="Brannstrom I.O."/>
            <person name="Guillou S."/>
            <person name="Cros-Aarteil S."/>
            <person name="Calhoun S."/>
            <person name="Haridas S."/>
            <person name="Kuo A."/>
            <person name="Mondo S."/>
            <person name="Pangilinan J."/>
            <person name="Riley R."/>
            <person name="LaButti K."/>
            <person name="Andreopoulos B."/>
            <person name="Lipzen A."/>
            <person name="Chen C."/>
            <person name="Yan M."/>
            <person name="Daum C."/>
            <person name="Ng V."/>
            <person name="Clum A."/>
            <person name="Steindorff A."/>
            <person name="Ohm R.A."/>
            <person name="Martin F."/>
            <person name="Silar P."/>
            <person name="Natvig D.O."/>
            <person name="Lalanne C."/>
            <person name="Gautier V."/>
            <person name="Ament-Velasquez S.L."/>
            <person name="Kruys A."/>
            <person name="Hutchinson M.I."/>
            <person name="Powell A.J."/>
            <person name="Barry K."/>
            <person name="Miller A.N."/>
            <person name="Grigoriev I.V."/>
            <person name="Debuchy R."/>
            <person name="Gladieux P."/>
            <person name="Hiltunen Thoren M."/>
            <person name="Johannesson H."/>
        </authorList>
    </citation>
    <scope>NUCLEOTIDE SEQUENCE</scope>
    <source>
        <strain evidence="3">CBS 538.74</strain>
    </source>
</reference>
<feature type="compositionally biased region" description="Basic and acidic residues" evidence="1">
    <location>
        <begin position="751"/>
        <end position="773"/>
    </location>
</feature>
<feature type="region of interest" description="Disordered" evidence="1">
    <location>
        <begin position="746"/>
        <end position="893"/>
    </location>
</feature>
<evidence type="ECO:0000313" key="3">
    <source>
        <dbReference type="EMBL" id="KAK4153650.1"/>
    </source>
</evidence>
<dbReference type="Proteomes" id="UP001302745">
    <property type="component" value="Unassembled WGS sequence"/>
</dbReference>